<feature type="domain" description="F-box" evidence="1">
    <location>
        <begin position="3"/>
        <end position="48"/>
    </location>
</feature>
<dbReference type="InterPro" id="IPR036047">
    <property type="entry name" value="F-box-like_dom_sf"/>
</dbReference>
<keyword evidence="3" id="KW-1185">Reference proteome</keyword>
<proteinExistence type="predicted"/>
<sequence>MVKHSLDDLPMELLTYVVLELPKRDLKTVCLLSKRLCAFAKPLLWNSVAVHLEEEYFNAVNTEKLRSASQNQRGNLLLGTREFHVETELRMNAMTGRCRHLNQGDEVEEDRNEVLHAVLDGMQNDVGDVDCWEHSPQLDFRRVNNEVMSVLLKCKPGQLKTFNWNTGLCVPQPILGPKGYLPLKQQNLETLRLVSDGWCSAQRLHLEAFIKLKSLSWTGLRSRREMAALRDCFKVSSHQLVQLHLDFLEWALIRPDGRDSIQQALLGTTRCAGGYMFPALKHLSLAGYSFERVSKQLATAFNWRSMQSLSIRFCQDWEAFLKDILSLKKEINIRSLQVQYSPKRNPGGGDGSPAIESFLNAFEGLEELFIATNDATRTDVIWEAIIHHKSTLKSLVYHQRYRNRERTMGLNFVGDRDLHVLTSLPKDIDKDSSLNPLSQLDLEFLGICCTINNLKHIVSPFMNKTSLKVLHVRLSGHDFGPLLRVWDNQRGTSPFRPPPSYEDRVRLFWQFADWVFGPDGIRSLHILAFGDFSYNDSYKVFNIVLCRNDEGQGTRSRKPYRDVTENDHVPQLRLKRFSRALQACPSDVIIMNPAETDM</sequence>
<evidence type="ECO:0000313" key="2">
    <source>
        <dbReference type="EMBL" id="TQB70159.1"/>
    </source>
</evidence>
<reference evidence="2 3" key="1">
    <citation type="submission" date="2019-06" db="EMBL/GenBank/DDBJ databases">
        <title>Wine fermentation using esterase from Monascus purpureus.</title>
        <authorList>
            <person name="Geng C."/>
            <person name="Zhang Y."/>
        </authorList>
    </citation>
    <scope>NUCLEOTIDE SEQUENCE [LARGE SCALE GENOMIC DNA]</scope>
    <source>
        <strain evidence="2">HQ1</strain>
    </source>
</reference>
<dbReference type="STRING" id="5098.A0A507QNW1"/>
<dbReference type="EMBL" id="VIFY01000119">
    <property type="protein sequence ID" value="TQB70159.1"/>
    <property type="molecule type" value="Genomic_DNA"/>
</dbReference>
<evidence type="ECO:0000313" key="3">
    <source>
        <dbReference type="Proteomes" id="UP000319663"/>
    </source>
</evidence>
<dbReference type="PROSITE" id="PS50181">
    <property type="entry name" value="FBOX"/>
    <property type="match status" value="1"/>
</dbReference>
<comment type="caution">
    <text evidence="2">The sequence shown here is derived from an EMBL/GenBank/DDBJ whole genome shotgun (WGS) entry which is preliminary data.</text>
</comment>
<accession>A0A507QNW1</accession>
<dbReference type="SUPFAM" id="SSF52047">
    <property type="entry name" value="RNI-like"/>
    <property type="match status" value="1"/>
</dbReference>
<dbReference type="AlphaFoldDB" id="A0A507QNW1"/>
<dbReference type="OrthoDB" id="1720422at2759"/>
<protein>
    <recommendedName>
        <fullName evidence="1">F-box domain-containing protein</fullName>
    </recommendedName>
</protein>
<dbReference type="SUPFAM" id="SSF81383">
    <property type="entry name" value="F-box domain"/>
    <property type="match status" value="1"/>
</dbReference>
<dbReference type="InterPro" id="IPR032675">
    <property type="entry name" value="LRR_dom_sf"/>
</dbReference>
<name>A0A507QNW1_MONPU</name>
<dbReference type="Gene3D" id="3.80.10.10">
    <property type="entry name" value="Ribonuclease Inhibitor"/>
    <property type="match status" value="1"/>
</dbReference>
<dbReference type="Proteomes" id="UP000319663">
    <property type="component" value="Unassembled WGS sequence"/>
</dbReference>
<organism evidence="2 3">
    <name type="scientific">Monascus purpureus</name>
    <name type="common">Red mold</name>
    <name type="synonym">Monascus anka</name>
    <dbReference type="NCBI Taxonomy" id="5098"/>
    <lineage>
        <taxon>Eukaryota</taxon>
        <taxon>Fungi</taxon>
        <taxon>Dikarya</taxon>
        <taxon>Ascomycota</taxon>
        <taxon>Pezizomycotina</taxon>
        <taxon>Eurotiomycetes</taxon>
        <taxon>Eurotiomycetidae</taxon>
        <taxon>Eurotiales</taxon>
        <taxon>Aspergillaceae</taxon>
        <taxon>Monascus</taxon>
    </lineage>
</organism>
<evidence type="ECO:0000259" key="1">
    <source>
        <dbReference type="PROSITE" id="PS50181"/>
    </source>
</evidence>
<gene>
    <name evidence="2" type="ORF">MPDQ_000813</name>
</gene>
<dbReference type="InterPro" id="IPR001810">
    <property type="entry name" value="F-box_dom"/>
</dbReference>